<gene>
    <name evidence="13" type="primary">atpF</name>
    <name evidence="16" type="ORF">AWH48_07490</name>
</gene>
<keyword evidence="15" id="KW-0175">Coiled coil</keyword>
<dbReference type="GO" id="GO:0046961">
    <property type="term" value="F:proton-transporting ATPase activity, rotational mechanism"/>
    <property type="evidence" value="ECO:0007669"/>
    <property type="project" value="TreeGrafter"/>
</dbReference>
<evidence type="ECO:0000256" key="14">
    <source>
        <dbReference type="RuleBase" id="RU003848"/>
    </source>
</evidence>
<comment type="subcellular location">
    <subcellularLocation>
        <location evidence="13">Cell membrane</location>
        <topology evidence="13">Single-pass membrane protein</topology>
    </subcellularLocation>
    <subcellularLocation>
        <location evidence="12">Endomembrane system</location>
        <topology evidence="12">Single-pass membrane protein</topology>
    </subcellularLocation>
</comment>
<name>A0A177KPL0_9BACI</name>
<keyword evidence="7 13" id="KW-1133">Transmembrane helix</keyword>
<dbReference type="InterPro" id="IPR005864">
    <property type="entry name" value="ATP_synth_F0_bsu_bac"/>
</dbReference>
<evidence type="ECO:0000256" key="2">
    <source>
        <dbReference type="ARBA" id="ARBA00022448"/>
    </source>
</evidence>
<dbReference type="OrthoDB" id="282095at2"/>
<dbReference type="InterPro" id="IPR028987">
    <property type="entry name" value="ATP_synth_B-like_membr_sf"/>
</dbReference>
<dbReference type="RefSeq" id="WP_063975286.1">
    <property type="nucleotide sequence ID" value="NZ_LQWZ01000033.1"/>
</dbReference>
<comment type="similarity">
    <text evidence="1 13 14">Belongs to the ATPase B chain family.</text>
</comment>
<evidence type="ECO:0000256" key="13">
    <source>
        <dbReference type="HAMAP-Rule" id="MF_01398"/>
    </source>
</evidence>
<evidence type="ECO:0000256" key="7">
    <source>
        <dbReference type="ARBA" id="ARBA00022989"/>
    </source>
</evidence>
<dbReference type="SUPFAM" id="SSF81573">
    <property type="entry name" value="F1F0 ATP synthase subunit B, membrane domain"/>
    <property type="match status" value="1"/>
</dbReference>
<reference evidence="16 17" key="1">
    <citation type="submission" date="2016-01" db="EMBL/GenBank/DDBJ databases">
        <title>Investigation of taxonomic status of Bacillus aminovorans.</title>
        <authorList>
            <person name="Verma A."/>
            <person name="Pal Y."/>
            <person name="Krishnamurthi S."/>
        </authorList>
    </citation>
    <scope>NUCLEOTIDE SEQUENCE [LARGE SCALE GENOMIC DNA]</scope>
    <source>
        <strain evidence="16 17">DSM 4337</strain>
    </source>
</reference>
<evidence type="ECO:0000256" key="10">
    <source>
        <dbReference type="ARBA" id="ARBA00023310"/>
    </source>
</evidence>
<dbReference type="GO" id="GO:0046933">
    <property type="term" value="F:proton-transporting ATP synthase activity, rotational mechanism"/>
    <property type="evidence" value="ECO:0007669"/>
    <property type="project" value="UniProtKB-UniRule"/>
</dbReference>
<feature type="transmembrane region" description="Helical" evidence="13">
    <location>
        <begin position="20"/>
        <end position="38"/>
    </location>
</feature>
<dbReference type="AlphaFoldDB" id="A0A177KPL0"/>
<feature type="coiled-coil region" evidence="15">
    <location>
        <begin position="42"/>
        <end position="108"/>
    </location>
</feature>
<evidence type="ECO:0000256" key="8">
    <source>
        <dbReference type="ARBA" id="ARBA00023065"/>
    </source>
</evidence>
<dbReference type="EMBL" id="LQWZ01000033">
    <property type="protein sequence ID" value="OAH54835.1"/>
    <property type="molecule type" value="Genomic_DNA"/>
</dbReference>
<keyword evidence="2 13" id="KW-0813">Transport</keyword>
<evidence type="ECO:0000256" key="4">
    <source>
        <dbReference type="ARBA" id="ARBA00022547"/>
    </source>
</evidence>
<dbReference type="PANTHER" id="PTHR33445:SF1">
    <property type="entry name" value="ATP SYNTHASE SUBUNIT B"/>
    <property type="match status" value="1"/>
</dbReference>
<evidence type="ECO:0000313" key="17">
    <source>
        <dbReference type="Proteomes" id="UP000077271"/>
    </source>
</evidence>
<dbReference type="Pfam" id="PF00430">
    <property type="entry name" value="ATP-synt_B"/>
    <property type="match status" value="1"/>
</dbReference>
<evidence type="ECO:0000256" key="15">
    <source>
        <dbReference type="SAM" id="Coils"/>
    </source>
</evidence>
<keyword evidence="8 13" id="KW-0406">Ion transport</keyword>
<dbReference type="Proteomes" id="UP000077271">
    <property type="component" value="Unassembled WGS sequence"/>
</dbReference>
<dbReference type="GO" id="GO:0005886">
    <property type="term" value="C:plasma membrane"/>
    <property type="evidence" value="ECO:0007669"/>
    <property type="project" value="UniProtKB-SubCell"/>
</dbReference>
<comment type="subunit">
    <text evidence="13">F-type ATPases have 2 components, F(1) - the catalytic core - and F(0) - the membrane proton channel. F(1) has five subunits: alpha(3), beta(3), gamma(1), delta(1), epsilon(1). F(0) has three main subunits: a(1), b(2) and c(10-14). The alpha and beta chains form an alternating ring which encloses part of the gamma chain. F(1) is attached to F(0) by a central stalk formed by the gamma and epsilon chains, while a peripheral stalk is formed by the delta and b chains.</text>
</comment>
<proteinExistence type="inferred from homology"/>
<keyword evidence="5 13" id="KW-0812">Transmembrane</keyword>
<comment type="function">
    <text evidence="13">Component of the F(0) channel, it forms part of the peripheral stalk, linking F(1) to F(0).</text>
</comment>
<evidence type="ECO:0000256" key="1">
    <source>
        <dbReference type="ARBA" id="ARBA00005513"/>
    </source>
</evidence>
<comment type="function">
    <text evidence="11 13">F(1)F(0) ATP synthase produces ATP from ADP in the presence of a proton or sodium gradient. F-type ATPases consist of two structural domains, F(1) containing the extramembraneous catalytic core and F(0) containing the membrane proton channel, linked together by a central stalk and a peripheral stalk. During catalysis, ATP synthesis in the catalytic domain of F(1) is coupled via a rotary mechanism of the central stalk subunits to proton translocation.</text>
</comment>
<comment type="caution">
    <text evidence="16">The sequence shown here is derived from an EMBL/GenBank/DDBJ whole genome shotgun (WGS) entry which is preliminary data.</text>
</comment>
<dbReference type="GO" id="GO:0012505">
    <property type="term" value="C:endomembrane system"/>
    <property type="evidence" value="ECO:0007669"/>
    <property type="project" value="UniProtKB-SubCell"/>
</dbReference>
<keyword evidence="3 13" id="KW-1003">Cell membrane</keyword>
<keyword evidence="10 13" id="KW-0066">ATP synthesis</keyword>
<keyword evidence="4 13" id="KW-0138">CF(0)</keyword>
<accession>A0A177KPL0</accession>
<evidence type="ECO:0000256" key="3">
    <source>
        <dbReference type="ARBA" id="ARBA00022475"/>
    </source>
</evidence>
<dbReference type="GO" id="GO:0045259">
    <property type="term" value="C:proton-transporting ATP synthase complex"/>
    <property type="evidence" value="ECO:0007669"/>
    <property type="project" value="UniProtKB-KW"/>
</dbReference>
<evidence type="ECO:0000256" key="9">
    <source>
        <dbReference type="ARBA" id="ARBA00023136"/>
    </source>
</evidence>
<evidence type="ECO:0000256" key="11">
    <source>
        <dbReference type="ARBA" id="ARBA00025198"/>
    </source>
</evidence>
<protein>
    <recommendedName>
        <fullName evidence="13">ATP synthase subunit b</fullName>
    </recommendedName>
    <alternativeName>
        <fullName evidence="13">ATP synthase F(0) sector subunit b</fullName>
    </alternativeName>
    <alternativeName>
        <fullName evidence="13">ATPase subunit I</fullName>
    </alternativeName>
    <alternativeName>
        <fullName evidence="13">F-type ATPase subunit b</fullName>
        <shortName evidence="13">F-ATPase subunit b</shortName>
    </alternativeName>
</protein>
<sequence>MTTNSFVLGSGAGFNTGDVFFQLIMFIILLALLKKFAWGPLMGIMQQRADFIESEIKEAEKSRTEANQLLEQARNDVKAARAEAQNTIENAKKLAEEQKSDILAATRAESARLKETAKLEIAQERDKAMGALREQVASLSVMIASKVIEKELSAADQEKMINDYIKEAGEGR</sequence>
<dbReference type="InterPro" id="IPR002146">
    <property type="entry name" value="ATP_synth_b/b'su_bac/chlpt"/>
</dbReference>
<keyword evidence="9 13" id="KW-0472">Membrane</keyword>
<dbReference type="HAMAP" id="MF_01398">
    <property type="entry name" value="ATP_synth_b_bprime"/>
    <property type="match status" value="1"/>
</dbReference>
<evidence type="ECO:0000313" key="16">
    <source>
        <dbReference type="EMBL" id="OAH54835.1"/>
    </source>
</evidence>
<evidence type="ECO:0000256" key="12">
    <source>
        <dbReference type="ARBA" id="ARBA00037847"/>
    </source>
</evidence>
<dbReference type="NCBIfam" id="TIGR01144">
    <property type="entry name" value="ATP_synt_b"/>
    <property type="match status" value="1"/>
</dbReference>
<dbReference type="InterPro" id="IPR050059">
    <property type="entry name" value="ATP_synthase_B_chain"/>
</dbReference>
<keyword evidence="6 13" id="KW-0375">Hydrogen ion transport</keyword>
<evidence type="ECO:0000256" key="6">
    <source>
        <dbReference type="ARBA" id="ARBA00022781"/>
    </source>
</evidence>
<organism evidence="16 17">
    <name type="scientific">Domibacillus aminovorans</name>
    <dbReference type="NCBI Taxonomy" id="29332"/>
    <lineage>
        <taxon>Bacteria</taxon>
        <taxon>Bacillati</taxon>
        <taxon>Bacillota</taxon>
        <taxon>Bacilli</taxon>
        <taxon>Bacillales</taxon>
        <taxon>Bacillaceae</taxon>
        <taxon>Domibacillus</taxon>
    </lineage>
</organism>
<dbReference type="PANTHER" id="PTHR33445">
    <property type="entry name" value="ATP SYNTHASE SUBUNIT B', CHLOROPLASTIC"/>
    <property type="match status" value="1"/>
</dbReference>
<evidence type="ECO:0000256" key="5">
    <source>
        <dbReference type="ARBA" id="ARBA00022692"/>
    </source>
</evidence>
<dbReference type="CDD" id="cd06503">
    <property type="entry name" value="ATP-synt_Fo_b"/>
    <property type="match status" value="1"/>
</dbReference>